<organism evidence="1 2">
    <name type="scientific">Desulfomicrobium macestii</name>
    <dbReference type="NCBI Taxonomy" id="90731"/>
    <lineage>
        <taxon>Bacteria</taxon>
        <taxon>Pseudomonadati</taxon>
        <taxon>Thermodesulfobacteriota</taxon>
        <taxon>Desulfovibrionia</taxon>
        <taxon>Desulfovibrionales</taxon>
        <taxon>Desulfomicrobiaceae</taxon>
        <taxon>Desulfomicrobium</taxon>
    </lineage>
</organism>
<reference evidence="1 2" key="1">
    <citation type="submission" date="2020-10" db="EMBL/GenBank/DDBJ databases">
        <title>Genomic Encyclopedia of Type Strains, Phase IV (KMG-IV): sequencing the most valuable type-strain genomes for metagenomic binning, comparative biology and taxonomic classification.</title>
        <authorList>
            <person name="Goeker M."/>
        </authorList>
    </citation>
    <scope>NUCLEOTIDE SEQUENCE [LARGE SCALE GENOMIC DNA]</scope>
    <source>
        <strain evidence="1 2">DSM 4194</strain>
    </source>
</reference>
<dbReference type="EMBL" id="JADBGG010000041">
    <property type="protein sequence ID" value="MBE1427013.1"/>
    <property type="molecule type" value="Genomic_DNA"/>
</dbReference>
<evidence type="ECO:0000313" key="1">
    <source>
        <dbReference type="EMBL" id="MBE1427013.1"/>
    </source>
</evidence>
<gene>
    <name evidence="1" type="ORF">H4684_003697</name>
</gene>
<protein>
    <submittedName>
        <fullName evidence="1">Uncharacterized protein</fullName>
    </submittedName>
</protein>
<sequence length="78" mass="8155">MVAVMVMVINARDPTRARACASLAAAGLVATATPQLKSSRPSGLYAALPAAVCRRCRGLPHALITAFLATHLISQRNI</sequence>
<proteinExistence type="predicted"/>
<dbReference type="Proteomes" id="UP000639010">
    <property type="component" value="Unassembled WGS sequence"/>
</dbReference>
<accession>A0ABR9H8G0</accession>
<evidence type="ECO:0000313" key="2">
    <source>
        <dbReference type="Proteomes" id="UP000639010"/>
    </source>
</evidence>
<name>A0ABR9H8G0_9BACT</name>
<comment type="caution">
    <text evidence="1">The sequence shown here is derived from an EMBL/GenBank/DDBJ whole genome shotgun (WGS) entry which is preliminary data.</text>
</comment>
<keyword evidence="2" id="KW-1185">Reference proteome</keyword>